<dbReference type="EMBL" id="UYJE01004010">
    <property type="protein sequence ID" value="VDI24268.1"/>
    <property type="molecule type" value="Genomic_DNA"/>
</dbReference>
<evidence type="ECO:0000313" key="2">
    <source>
        <dbReference type="EMBL" id="VDI24268.1"/>
    </source>
</evidence>
<accession>A0A8B6DRZ3</accession>
<keyword evidence="3" id="KW-1185">Reference proteome</keyword>
<gene>
    <name evidence="2" type="ORF">MGAL_10B010978</name>
</gene>
<reference evidence="2" key="1">
    <citation type="submission" date="2018-11" db="EMBL/GenBank/DDBJ databases">
        <authorList>
            <person name="Alioto T."/>
            <person name="Alioto T."/>
        </authorList>
    </citation>
    <scope>NUCLEOTIDE SEQUENCE</scope>
</reference>
<comment type="caution">
    <text evidence="2">The sequence shown here is derived from an EMBL/GenBank/DDBJ whole genome shotgun (WGS) entry which is preliminary data.</text>
</comment>
<name>A0A8B6DRZ3_MYTGA</name>
<evidence type="ECO:0000256" key="1">
    <source>
        <dbReference type="SAM" id="MobiDB-lite"/>
    </source>
</evidence>
<proteinExistence type="predicted"/>
<protein>
    <submittedName>
        <fullName evidence="2">Uncharacterized protein</fullName>
    </submittedName>
</protein>
<dbReference type="AlphaFoldDB" id="A0A8B6DRZ3"/>
<feature type="region of interest" description="Disordered" evidence="1">
    <location>
        <begin position="42"/>
        <end position="69"/>
    </location>
</feature>
<organism evidence="2 3">
    <name type="scientific">Mytilus galloprovincialis</name>
    <name type="common">Mediterranean mussel</name>
    <dbReference type="NCBI Taxonomy" id="29158"/>
    <lineage>
        <taxon>Eukaryota</taxon>
        <taxon>Metazoa</taxon>
        <taxon>Spiralia</taxon>
        <taxon>Lophotrochozoa</taxon>
        <taxon>Mollusca</taxon>
        <taxon>Bivalvia</taxon>
        <taxon>Autobranchia</taxon>
        <taxon>Pteriomorphia</taxon>
        <taxon>Mytilida</taxon>
        <taxon>Mytiloidea</taxon>
        <taxon>Mytilidae</taxon>
        <taxon>Mytilinae</taxon>
        <taxon>Mytilus</taxon>
    </lineage>
</organism>
<evidence type="ECO:0000313" key="3">
    <source>
        <dbReference type="Proteomes" id="UP000596742"/>
    </source>
</evidence>
<dbReference type="Proteomes" id="UP000596742">
    <property type="component" value="Unassembled WGS sequence"/>
</dbReference>
<feature type="non-terminal residue" evidence="2">
    <location>
        <position position="69"/>
    </location>
</feature>
<feature type="compositionally biased region" description="Basic and acidic residues" evidence="1">
    <location>
        <begin position="55"/>
        <end position="69"/>
    </location>
</feature>
<sequence length="69" mass="7917">MATTQNDDEQIRLIECPICDHKAKQQVNSPPRTICPKCGNFYVDSGEGPPPPRRLARERQERKNIPENE</sequence>